<feature type="region of interest" description="Disordered" evidence="1">
    <location>
        <begin position="82"/>
        <end position="139"/>
    </location>
</feature>
<organism evidence="2 3">
    <name type="scientific">Citrus x changshan-huyou</name>
    <dbReference type="NCBI Taxonomy" id="2935761"/>
    <lineage>
        <taxon>Eukaryota</taxon>
        <taxon>Viridiplantae</taxon>
        <taxon>Streptophyta</taxon>
        <taxon>Embryophyta</taxon>
        <taxon>Tracheophyta</taxon>
        <taxon>Spermatophyta</taxon>
        <taxon>Magnoliopsida</taxon>
        <taxon>eudicotyledons</taxon>
        <taxon>Gunneridae</taxon>
        <taxon>Pentapetalae</taxon>
        <taxon>rosids</taxon>
        <taxon>malvids</taxon>
        <taxon>Sapindales</taxon>
        <taxon>Rutaceae</taxon>
        <taxon>Aurantioideae</taxon>
        <taxon>Citrus</taxon>
    </lineage>
</organism>
<dbReference type="AlphaFoldDB" id="A0AAP0MPW9"/>
<reference evidence="2 3" key="1">
    <citation type="submission" date="2024-05" db="EMBL/GenBank/DDBJ databases">
        <title>Haplotype-resolved chromosome-level genome assembly of Huyou (Citrus changshanensis).</title>
        <authorList>
            <person name="Miao C."/>
            <person name="Chen W."/>
            <person name="Wu Y."/>
            <person name="Wang L."/>
            <person name="Zhao S."/>
            <person name="Grierson D."/>
            <person name="Xu C."/>
            <person name="Chen K."/>
        </authorList>
    </citation>
    <scope>NUCLEOTIDE SEQUENCE [LARGE SCALE GENOMIC DNA]</scope>
    <source>
        <strain evidence="2">01-14</strain>
        <tissue evidence="2">Leaf</tissue>
    </source>
</reference>
<accession>A0AAP0MPW9</accession>
<name>A0AAP0MPW9_9ROSI</name>
<gene>
    <name evidence="2" type="ORF">WN944_008089</name>
</gene>
<comment type="caution">
    <text evidence="2">The sequence shown here is derived from an EMBL/GenBank/DDBJ whole genome shotgun (WGS) entry which is preliminary data.</text>
</comment>
<evidence type="ECO:0000313" key="2">
    <source>
        <dbReference type="EMBL" id="KAK9216082.1"/>
    </source>
</evidence>
<dbReference type="Proteomes" id="UP001428341">
    <property type="component" value="Unassembled WGS sequence"/>
</dbReference>
<dbReference type="PANTHER" id="PTHR34950:SF2">
    <property type="entry name" value="OS10G0364900 PROTEIN"/>
    <property type="match status" value="1"/>
</dbReference>
<dbReference type="EMBL" id="JBCGBO010000003">
    <property type="protein sequence ID" value="KAK9216082.1"/>
    <property type="molecule type" value="Genomic_DNA"/>
</dbReference>
<evidence type="ECO:0000256" key="1">
    <source>
        <dbReference type="SAM" id="MobiDB-lite"/>
    </source>
</evidence>
<proteinExistence type="predicted"/>
<sequence>MAMAGVVGLSLAEVYAMRAMHKDKMKKLEKQKAAEIGSTADDEKEIPSGCFFWVSKKSHSAKSMATPAGCSLAEAYVSMKAHKEKMKKMQEDGAKIEGTDDRSEEKKSSGSVSWMAKKIHSEESSQASPVDHSGKESKK</sequence>
<dbReference type="PANTHER" id="PTHR34950">
    <property type="entry name" value="OS04G0457400 PROTEIN"/>
    <property type="match status" value="1"/>
</dbReference>
<feature type="compositionally biased region" description="Basic and acidic residues" evidence="1">
    <location>
        <begin position="87"/>
        <end position="108"/>
    </location>
</feature>
<evidence type="ECO:0000313" key="3">
    <source>
        <dbReference type="Proteomes" id="UP001428341"/>
    </source>
</evidence>
<protein>
    <submittedName>
        <fullName evidence="2">Uncharacterized protein</fullName>
    </submittedName>
</protein>
<keyword evidence="3" id="KW-1185">Reference proteome</keyword>